<gene>
    <name evidence="2" type="ORF">g.40491</name>
</gene>
<feature type="region of interest" description="Disordered" evidence="1">
    <location>
        <begin position="444"/>
        <end position="468"/>
    </location>
</feature>
<sequence length="468" mass="52467">EPEPEVKPKPEPKPEPEPEVKPKPEPKPEPEPEVKSKPEPKPDPVKPEPAVVEEVEPPKKAAEVEADPPSKPLVKEDVVQNEVETPKKSEPEEIEQPKKAKKLPPKVEAEEVAPEPPKKTPVPDPNEEPQKGVEEGKDLKNVELENAEDEETDLYNEDELPNRVHSFSCVEVKGDQAMYEDLPTNNSGLVEEFSESEEKELRLSFSRNVSIVSVSEGEKNTPEDEKEKSDLKRQRFDSEMSKAEVEDAKKVNKSRKLSKELKNEEELEKVSKLDVKDGIKGQKVSTNDEVDFWGDVNGEKSLRKDDDESKKGRKYSIESQEETKGSKAKTANDISDGKTDSPTKRGRKYSIETQEEVEGNKIKSGTEENLSSAKIGRKMSAEISESNHIDDEKATVKDKKSALKEGSITEENEIDFWGDGEKKSTSNLESDKISRKGRKYSVEIQEEGEANQSKFAKEGNTLEGKKGR</sequence>
<feature type="compositionally biased region" description="Acidic residues" evidence="1">
    <location>
        <begin position="145"/>
        <end position="159"/>
    </location>
</feature>
<feature type="non-terminal residue" evidence="2">
    <location>
        <position position="1"/>
    </location>
</feature>
<accession>A0A1B6CSJ2</accession>
<evidence type="ECO:0000313" key="2">
    <source>
        <dbReference type="EMBL" id="JAS16506.1"/>
    </source>
</evidence>
<feature type="compositionally biased region" description="Basic and acidic residues" evidence="1">
    <location>
        <begin position="216"/>
        <end position="250"/>
    </location>
</feature>
<feature type="non-terminal residue" evidence="2">
    <location>
        <position position="468"/>
    </location>
</feature>
<protein>
    <submittedName>
        <fullName evidence="2">Uncharacterized protein</fullName>
    </submittedName>
</protein>
<proteinExistence type="predicted"/>
<organism evidence="2">
    <name type="scientific">Clastoptera arizonana</name>
    <name type="common">Arizona spittle bug</name>
    <dbReference type="NCBI Taxonomy" id="38151"/>
    <lineage>
        <taxon>Eukaryota</taxon>
        <taxon>Metazoa</taxon>
        <taxon>Ecdysozoa</taxon>
        <taxon>Arthropoda</taxon>
        <taxon>Hexapoda</taxon>
        <taxon>Insecta</taxon>
        <taxon>Pterygota</taxon>
        <taxon>Neoptera</taxon>
        <taxon>Paraneoptera</taxon>
        <taxon>Hemiptera</taxon>
        <taxon>Auchenorrhyncha</taxon>
        <taxon>Cercopoidea</taxon>
        <taxon>Clastopteridae</taxon>
        <taxon>Clastoptera</taxon>
    </lineage>
</organism>
<evidence type="ECO:0000256" key="1">
    <source>
        <dbReference type="SAM" id="MobiDB-lite"/>
    </source>
</evidence>
<feature type="compositionally biased region" description="Basic and acidic residues" evidence="1">
    <location>
        <begin position="419"/>
        <end position="434"/>
    </location>
</feature>
<name>A0A1B6CSJ2_9HEMI</name>
<feature type="compositionally biased region" description="Basic and acidic residues" evidence="1">
    <location>
        <begin position="257"/>
        <end position="280"/>
    </location>
</feature>
<feature type="region of interest" description="Disordered" evidence="1">
    <location>
        <begin position="418"/>
        <end position="437"/>
    </location>
</feature>
<dbReference type="EMBL" id="GEDC01020792">
    <property type="protein sequence ID" value="JAS16506.1"/>
    <property type="molecule type" value="Transcribed_RNA"/>
</dbReference>
<feature type="region of interest" description="Disordered" evidence="1">
    <location>
        <begin position="1"/>
        <end position="160"/>
    </location>
</feature>
<feature type="region of interest" description="Disordered" evidence="1">
    <location>
        <begin position="210"/>
        <end position="410"/>
    </location>
</feature>
<feature type="compositionally biased region" description="Basic and acidic residues" evidence="1">
    <location>
        <begin position="1"/>
        <end position="46"/>
    </location>
</feature>
<feature type="compositionally biased region" description="Basic and acidic residues" evidence="1">
    <location>
        <begin position="128"/>
        <end position="143"/>
    </location>
</feature>
<reference evidence="2" key="1">
    <citation type="submission" date="2015-12" db="EMBL/GenBank/DDBJ databases">
        <title>De novo transcriptome assembly of four potential Pierce s Disease insect vectors from Arizona vineyards.</title>
        <authorList>
            <person name="Tassone E.E."/>
        </authorList>
    </citation>
    <scope>NUCLEOTIDE SEQUENCE</scope>
</reference>
<feature type="compositionally biased region" description="Basic and acidic residues" evidence="1">
    <location>
        <begin position="385"/>
        <end position="403"/>
    </location>
</feature>
<feature type="compositionally biased region" description="Basic and acidic residues" evidence="1">
    <location>
        <begin position="297"/>
        <end position="310"/>
    </location>
</feature>
<dbReference type="AlphaFoldDB" id="A0A1B6CSJ2"/>
<feature type="compositionally biased region" description="Basic and acidic residues" evidence="1">
    <location>
        <begin position="73"/>
        <end position="98"/>
    </location>
</feature>